<dbReference type="InterPro" id="IPR037175">
    <property type="entry name" value="KFase_sf"/>
</dbReference>
<organism evidence="1 2">
    <name type="scientific">Ktedonobacter racemifer DSM 44963</name>
    <dbReference type="NCBI Taxonomy" id="485913"/>
    <lineage>
        <taxon>Bacteria</taxon>
        <taxon>Bacillati</taxon>
        <taxon>Chloroflexota</taxon>
        <taxon>Ktedonobacteria</taxon>
        <taxon>Ktedonobacterales</taxon>
        <taxon>Ktedonobacteraceae</taxon>
        <taxon>Ktedonobacter</taxon>
    </lineage>
</organism>
<dbReference type="RefSeq" id="WP_007922725.1">
    <property type="nucleotide sequence ID" value="NZ_ADVG01000005.1"/>
</dbReference>
<dbReference type="PANTHER" id="PTHR31118:SF12">
    <property type="entry name" value="CYCLASE-LIKE PROTEIN 2"/>
    <property type="match status" value="1"/>
</dbReference>
<dbReference type="GO" id="GO:0019441">
    <property type="term" value="P:L-tryptophan catabolic process to kynurenine"/>
    <property type="evidence" value="ECO:0007669"/>
    <property type="project" value="InterPro"/>
</dbReference>
<dbReference type="AlphaFoldDB" id="D6U5J3"/>
<dbReference type="GO" id="GO:0004061">
    <property type="term" value="F:arylformamidase activity"/>
    <property type="evidence" value="ECO:0007669"/>
    <property type="project" value="InterPro"/>
</dbReference>
<dbReference type="eggNOG" id="COG1878">
    <property type="taxonomic scope" value="Bacteria"/>
</dbReference>
<evidence type="ECO:0000313" key="1">
    <source>
        <dbReference type="EMBL" id="EFH80254.1"/>
    </source>
</evidence>
<dbReference type="InParanoid" id="D6U5J3"/>
<dbReference type="SUPFAM" id="SSF102198">
    <property type="entry name" value="Putative cyclase"/>
    <property type="match status" value="1"/>
</dbReference>
<reference evidence="1 2" key="1">
    <citation type="journal article" date="2011" name="Stand. Genomic Sci.">
        <title>Non-contiguous finished genome sequence and contextual data of the filamentous soil bacterium Ktedonobacter racemifer type strain (SOSP1-21).</title>
        <authorList>
            <person name="Chang Y.J."/>
            <person name="Land M."/>
            <person name="Hauser L."/>
            <person name="Chertkov O."/>
            <person name="Del Rio T.G."/>
            <person name="Nolan M."/>
            <person name="Copeland A."/>
            <person name="Tice H."/>
            <person name="Cheng J.F."/>
            <person name="Lucas S."/>
            <person name="Han C."/>
            <person name="Goodwin L."/>
            <person name="Pitluck S."/>
            <person name="Ivanova N."/>
            <person name="Ovchinikova G."/>
            <person name="Pati A."/>
            <person name="Chen A."/>
            <person name="Palaniappan K."/>
            <person name="Mavromatis K."/>
            <person name="Liolios K."/>
            <person name="Brettin T."/>
            <person name="Fiebig A."/>
            <person name="Rohde M."/>
            <person name="Abt B."/>
            <person name="Goker M."/>
            <person name="Detter J.C."/>
            <person name="Woyke T."/>
            <person name="Bristow J."/>
            <person name="Eisen J.A."/>
            <person name="Markowitz V."/>
            <person name="Hugenholtz P."/>
            <person name="Kyrpides N.C."/>
            <person name="Klenk H.P."/>
            <person name="Lapidus A."/>
        </authorList>
    </citation>
    <scope>NUCLEOTIDE SEQUENCE [LARGE SCALE GENOMIC DNA]</scope>
    <source>
        <strain evidence="2">DSM 44963</strain>
    </source>
</reference>
<name>D6U5J3_KTERA</name>
<dbReference type="STRING" id="485913.Krac_0835"/>
<accession>D6U5J3</accession>
<dbReference type="InterPro" id="IPR007325">
    <property type="entry name" value="KFase/CYL"/>
</dbReference>
<dbReference type="EMBL" id="ADVG01000005">
    <property type="protein sequence ID" value="EFH80254.1"/>
    <property type="molecule type" value="Genomic_DNA"/>
</dbReference>
<dbReference type="OrthoDB" id="9796085at2"/>
<evidence type="ECO:0000313" key="2">
    <source>
        <dbReference type="Proteomes" id="UP000004508"/>
    </source>
</evidence>
<protein>
    <submittedName>
        <fullName evidence="1">Cyclase family protein</fullName>
    </submittedName>
</protein>
<proteinExistence type="predicted"/>
<dbReference type="PANTHER" id="PTHR31118">
    <property type="entry name" value="CYCLASE-LIKE PROTEIN 2"/>
    <property type="match status" value="1"/>
</dbReference>
<sequence>MASIQELANLFNNMEVVDLSPLFYTNMPLWHTHPDVAIVEDARTIERNGYFLQTLILPEHSGSHVDAPPHNHPHLIDQTIENIPLTTLMGIAKKIDLSQENYAPGELVPFSKIQQKMQETSITIEKGDIVFFEFGWDKYLIDVDKKGPDERNWWGRNEPGLDEETCRFFSEAGVKAVGSDTTACDIALVDGVTKHQFGHAIYFLPKSILIVEGLYNLAKLPTTFYFIALPLKIKGGSGSPLRPIGIFPRA</sequence>
<gene>
    <name evidence="1" type="ORF">Krac_0835</name>
</gene>
<dbReference type="Gene3D" id="3.50.30.50">
    <property type="entry name" value="Putative cyclase"/>
    <property type="match status" value="1"/>
</dbReference>
<dbReference type="Pfam" id="PF04199">
    <property type="entry name" value="Cyclase"/>
    <property type="match status" value="1"/>
</dbReference>
<dbReference type="Proteomes" id="UP000004508">
    <property type="component" value="Unassembled WGS sequence"/>
</dbReference>
<comment type="caution">
    <text evidence="1">The sequence shown here is derived from an EMBL/GenBank/DDBJ whole genome shotgun (WGS) entry which is preliminary data.</text>
</comment>
<keyword evidence="2" id="KW-1185">Reference proteome</keyword>